<accession>A0A3P8AZ86</accession>
<dbReference type="AlphaFoldDB" id="A0A183G232"/>
<name>A0A183G232_HELPZ</name>
<organism evidence="2 3">
    <name type="scientific">Heligmosomoides polygyrus</name>
    <name type="common">Parasitic roundworm</name>
    <dbReference type="NCBI Taxonomy" id="6339"/>
    <lineage>
        <taxon>Eukaryota</taxon>
        <taxon>Metazoa</taxon>
        <taxon>Ecdysozoa</taxon>
        <taxon>Nematoda</taxon>
        <taxon>Chromadorea</taxon>
        <taxon>Rhabditida</taxon>
        <taxon>Rhabditina</taxon>
        <taxon>Rhabditomorpha</taxon>
        <taxon>Strongyloidea</taxon>
        <taxon>Heligmosomidae</taxon>
        <taxon>Heligmosomoides</taxon>
    </lineage>
</organism>
<dbReference type="WBParaSite" id="HPBE_0001532201-mRNA-1">
    <property type="protein sequence ID" value="HPBE_0001532201-mRNA-1"/>
    <property type="gene ID" value="HPBE_0001532201"/>
</dbReference>
<sequence>MQSLPTVFVKKSTLGNHADRFLGNFPEAVATGGTVEEPSRTQFTFVKCDQRALGRRVMAGDNRHLFAQHYKKRKGCVSSARVKDFRTASTDGVGPTTHGGRAAALKAAAAPDTMVRHALLARC</sequence>
<proteinExistence type="predicted"/>
<evidence type="ECO:0000313" key="3">
    <source>
        <dbReference type="WBParaSite" id="HPBE_0001532201-mRNA-1"/>
    </source>
</evidence>
<accession>A0A183G232</accession>
<evidence type="ECO:0000313" key="1">
    <source>
        <dbReference type="EMBL" id="VDP02408.1"/>
    </source>
</evidence>
<dbReference type="EMBL" id="UZAH01028794">
    <property type="protein sequence ID" value="VDP02408.1"/>
    <property type="molecule type" value="Genomic_DNA"/>
</dbReference>
<gene>
    <name evidence="1" type="ORF">HPBE_LOCUS15321</name>
</gene>
<reference evidence="3" key="2">
    <citation type="submission" date="2019-09" db="UniProtKB">
        <authorList>
            <consortium name="WormBaseParasite"/>
        </authorList>
    </citation>
    <scope>IDENTIFICATION</scope>
</reference>
<reference evidence="1 2" key="1">
    <citation type="submission" date="2018-11" db="EMBL/GenBank/DDBJ databases">
        <authorList>
            <consortium name="Pathogen Informatics"/>
        </authorList>
    </citation>
    <scope>NUCLEOTIDE SEQUENCE [LARGE SCALE GENOMIC DNA]</scope>
</reference>
<evidence type="ECO:0000313" key="2">
    <source>
        <dbReference type="Proteomes" id="UP000050761"/>
    </source>
</evidence>
<protein>
    <submittedName>
        <fullName evidence="3">Peptidyl-prolyl cis-trans isomerase</fullName>
    </submittedName>
</protein>
<keyword evidence="2" id="KW-1185">Reference proteome</keyword>
<dbReference type="Proteomes" id="UP000050761">
    <property type="component" value="Unassembled WGS sequence"/>
</dbReference>